<protein>
    <submittedName>
        <fullName evidence="2">PadR family transcriptional regulator</fullName>
    </submittedName>
</protein>
<dbReference type="Proteomes" id="UP001145094">
    <property type="component" value="Unassembled WGS sequence"/>
</dbReference>
<dbReference type="PANTHER" id="PTHR33169">
    <property type="entry name" value="PADR-FAMILY TRANSCRIPTIONAL REGULATOR"/>
    <property type="match status" value="1"/>
</dbReference>
<dbReference type="EMBL" id="BSCH01000013">
    <property type="protein sequence ID" value="GLG90687.1"/>
    <property type="molecule type" value="Genomic_DNA"/>
</dbReference>
<dbReference type="InterPro" id="IPR011991">
    <property type="entry name" value="ArsR-like_HTH"/>
</dbReference>
<proteinExistence type="predicted"/>
<gene>
    <name evidence="2" type="ORF">Selli1_11540</name>
    <name evidence="3" type="ORF">Selli2_21140</name>
</gene>
<organism evidence="2 4">
    <name type="scientific">Sellimonas catena</name>
    <dbReference type="NCBI Taxonomy" id="2994035"/>
    <lineage>
        <taxon>Bacteria</taxon>
        <taxon>Bacillati</taxon>
        <taxon>Bacillota</taxon>
        <taxon>Clostridia</taxon>
        <taxon>Lachnospirales</taxon>
        <taxon>Lachnospiraceae</taxon>
        <taxon>Sellimonas</taxon>
    </lineage>
</organism>
<feature type="domain" description="Transcription regulator PadR N-terminal" evidence="1">
    <location>
        <begin position="15"/>
        <end position="86"/>
    </location>
</feature>
<dbReference type="InterPro" id="IPR005149">
    <property type="entry name" value="Tscrpt_reg_PadR_N"/>
</dbReference>
<dbReference type="AlphaFoldDB" id="A0A9W6C7C1"/>
<dbReference type="SUPFAM" id="SSF46785">
    <property type="entry name" value="Winged helix' DNA-binding domain"/>
    <property type="match status" value="1"/>
</dbReference>
<dbReference type="InterPro" id="IPR036390">
    <property type="entry name" value="WH_DNA-bd_sf"/>
</dbReference>
<dbReference type="InterPro" id="IPR052509">
    <property type="entry name" value="Metal_resp_DNA-bind_regulator"/>
</dbReference>
<keyword evidence="4" id="KW-1185">Reference proteome</keyword>
<evidence type="ECO:0000313" key="2">
    <source>
        <dbReference type="EMBL" id="GLG03980.1"/>
    </source>
</evidence>
<dbReference type="CDD" id="cd00090">
    <property type="entry name" value="HTH_ARSR"/>
    <property type="match status" value="1"/>
</dbReference>
<name>A0A9W6C7C1_9FIRM</name>
<reference evidence="2" key="1">
    <citation type="submission" date="2022-11" db="EMBL/GenBank/DDBJ databases">
        <title>Draft genome sequence of Sellimonas catena strain 12EGH17.</title>
        <authorList>
            <person name="Hisatomi A."/>
            <person name="Ohkuma M."/>
            <person name="Sakamoto M."/>
        </authorList>
    </citation>
    <scope>NUCLEOTIDE SEQUENCE</scope>
    <source>
        <strain evidence="2">12EGH17</strain>
    </source>
</reference>
<dbReference type="Proteomes" id="UP001145145">
    <property type="component" value="Unassembled WGS sequence"/>
</dbReference>
<reference evidence="2" key="2">
    <citation type="submission" date="2022-11" db="EMBL/GenBank/DDBJ databases">
        <title>Draft genome sequence of Sellimonas catena strain 12EGH17.</title>
        <authorList>
            <person name="Atsushi H."/>
            <person name="Moriya O."/>
            <person name="Mitsuo S."/>
        </authorList>
    </citation>
    <scope>NUCLEOTIDE SEQUENCE</scope>
    <source>
        <strain evidence="2">12EGH17</strain>
    </source>
</reference>
<accession>A0A9W6C7C1</accession>
<evidence type="ECO:0000259" key="1">
    <source>
        <dbReference type="Pfam" id="PF03551"/>
    </source>
</evidence>
<comment type="caution">
    <text evidence="2">The sequence shown here is derived from an EMBL/GenBank/DDBJ whole genome shotgun (WGS) entry which is preliminary data.</text>
</comment>
<dbReference type="Gene3D" id="1.10.10.10">
    <property type="entry name" value="Winged helix-like DNA-binding domain superfamily/Winged helix DNA-binding domain"/>
    <property type="match status" value="1"/>
</dbReference>
<dbReference type="PANTHER" id="PTHR33169:SF14">
    <property type="entry name" value="TRANSCRIPTIONAL REGULATOR RV3488"/>
    <property type="match status" value="1"/>
</dbReference>
<dbReference type="Pfam" id="PF03551">
    <property type="entry name" value="PadR"/>
    <property type="match status" value="1"/>
</dbReference>
<reference evidence="3" key="3">
    <citation type="submission" date="2022-11" db="EMBL/GenBank/DDBJ databases">
        <title>Draft genome sequence of Sellimonas catena strain 18CBH55.</title>
        <authorList>
            <person name="Atsushi H."/>
            <person name="Moriya O."/>
            <person name="Mitsuo S."/>
        </authorList>
    </citation>
    <scope>NUCLEOTIDE SEQUENCE</scope>
    <source>
        <strain evidence="3">18CBH55</strain>
    </source>
</reference>
<dbReference type="EMBL" id="BSBO01000009">
    <property type="protein sequence ID" value="GLG03980.1"/>
    <property type="molecule type" value="Genomic_DNA"/>
</dbReference>
<reference evidence="3" key="4">
    <citation type="submission" date="2022-11" db="EMBL/GenBank/DDBJ databases">
        <title>Draft genome sequence of Sellimonas catena strain 18CBH55.</title>
        <authorList>
            <person name="Hisatomi A."/>
            <person name="Ohkuma M."/>
            <person name="Sakamoto M."/>
        </authorList>
    </citation>
    <scope>NUCLEOTIDE SEQUENCE</scope>
    <source>
        <strain evidence="3">18CBH55</strain>
    </source>
</reference>
<reference evidence="2 4" key="5">
    <citation type="journal article" date="2023" name="Int. J. Syst. Evol. Microbiol.">
        <title>Sellimonas catena sp. nov., isolated from human faeces.</title>
        <authorList>
            <person name="Hisatomi A."/>
            <person name="Ohkuma M."/>
            <person name="Sakamoto M."/>
        </authorList>
    </citation>
    <scope>NUCLEOTIDE SEQUENCE [LARGE SCALE GENOMIC DNA]</scope>
    <source>
        <strain evidence="2 4">12EGH17</strain>
        <strain evidence="3">18CBH55</strain>
    </source>
</reference>
<dbReference type="RefSeq" id="WP_191427882.1">
    <property type="nucleotide sequence ID" value="NZ_BSBO01000009.1"/>
</dbReference>
<sequence>MISTQMLKGTLEGCILGIIRKRETYGYEISEALGQYGFGKITEGTIYPILLRLEKNGMIRATYRQSDVGPKRKYYSLTEDGETEFQSFLTSYRELSAAVAALLADVKGGNDDE</sequence>
<dbReference type="InterPro" id="IPR036388">
    <property type="entry name" value="WH-like_DNA-bd_sf"/>
</dbReference>
<evidence type="ECO:0000313" key="3">
    <source>
        <dbReference type="EMBL" id="GLG90687.1"/>
    </source>
</evidence>
<evidence type="ECO:0000313" key="4">
    <source>
        <dbReference type="Proteomes" id="UP001145145"/>
    </source>
</evidence>